<name>A0A9X1NZB5_9HYPH</name>
<dbReference type="PROSITE" id="PS51549">
    <property type="entry name" value="DM13"/>
    <property type="match status" value="1"/>
</dbReference>
<dbReference type="InterPro" id="IPR019545">
    <property type="entry name" value="DM13_domain"/>
</dbReference>
<dbReference type="AlphaFoldDB" id="A0A9X1NZB5"/>
<comment type="caution">
    <text evidence="3">The sequence shown here is derived from an EMBL/GenBank/DDBJ whole genome shotgun (WGS) entry which is preliminary data.</text>
</comment>
<evidence type="ECO:0000313" key="4">
    <source>
        <dbReference type="Proteomes" id="UP001139035"/>
    </source>
</evidence>
<evidence type="ECO:0000256" key="1">
    <source>
        <dbReference type="SAM" id="SignalP"/>
    </source>
</evidence>
<proteinExistence type="predicted"/>
<protein>
    <submittedName>
        <fullName evidence="3">DM13 domain-containing protein</fullName>
    </submittedName>
</protein>
<feature type="signal peptide" evidence="1">
    <location>
        <begin position="1"/>
        <end position="33"/>
    </location>
</feature>
<evidence type="ECO:0000259" key="2">
    <source>
        <dbReference type="PROSITE" id="PS51549"/>
    </source>
</evidence>
<feature type="chain" id="PRO_5040905006" evidence="1">
    <location>
        <begin position="34"/>
        <end position="136"/>
    </location>
</feature>
<organism evidence="3 4">
    <name type="scientific">Jiella avicenniae</name>
    <dbReference type="NCBI Taxonomy" id="2907202"/>
    <lineage>
        <taxon>Bacteria</taxon>
        <taxon>Pseudomonadati</taxon>
        <taxon>Pseudomonadota</taxon>
        <taxon>Alphaproteobacteria</taxon>
        <taxon>Hyphomicrobiales</taxon>
        <taxon>Aurantimonadaceae</taxon>
        <taxon>Jiella</taxon>
    </lineage>
</organism>
<reference evidence="3" key="1">
    <citation type="submission" date="2022-01" db="EMBL/GenBank/DDBJ databases">
        <title>Jiella avicenniae sp. nov., a novel endophytic bacterium isolated from bark of Avicennia marina.</title>
        <authorList>
            <person name="Tuo L."/>
        </authorList>
    </citation>
    <scope>NUCLEOTIDE SEQUENCE</scope>
    <source>
        <strain evidence="3">CBK1P-4</strain>
    </source>
</reference>
<dbReference type="EMBL" id="JAJUWU010000003">
    <property type="protein sequence ID" value="MCE7026914.1"/>
    <property type="molecule type" value="Genomic_DNA"/>
</dbReference>
<gene>
    <name evidence="3" type="ORF">LZD57_02830</name>
</gene>
<keyword evidence="4" id="KW-1185">Reference proteome</keyword>
<keyword evidence="1" id="KW-0732">Signal</keyword>
<dbReference type="Proteomes" id="UP001139035">
    <property type="component" value="Unassembled WGS sequence"/>
</dbReference>
<feature type="domain" description="DM13" evidence="2">
    <location>
        <begin position="39"/>
        <end position="136"/>
    </location>
</feature>
<accession>A0A9X1NZB5</accession>
<dbReference type="Pfam" id="PF10517">
    <property type="entry name" value="DM13"/>
    <property type="match status" value="1"/>
</dbReference>
<sequence length="136" mass="14023">MIVSPMPHARCLPLAAVLCVTLTMAWPPASAFAETLKSGRFTGASGHDVSGAVTIESGEGGAVLRFGPDFSFDGAPDPKVAFGHDGYDPATLIGPLKAASGAQSYAVPAGLDPAGYDEVWIWCEEFAVPLGMAKIE</sequence>
<dbReference type="RefSeq" id="WP_233717610.1">
    <property type="nucleotide sequence ID" value="NZ_JAJUWU010000003.1"/>
</dbReference>
<evidence type="ECO:0000313" key="3">
    <source>
        <dbReference type="EMBL" id="MCE7026914.1"/>
    </source>
</evidence>